<feature type="compositionally biased region" description="Acidic residues" evidence="6">
    <location>
        <begin position="619"/>
        <end position="633"/>
    </location>
</feature>
<evidence type="ECO:0000256" key="4">
    <source>
        <dbReference type="ARBA" id="ARBA00022927"/>
    </source>
</evidence>
<dbReference type="Gene3D" id="1.25.10.10">
    <property type="entry name" value="Leucine-rich Repeat Variant"/>
    <property type="match status" value="1"/>
</dbReference>
<protein>
    <recommendedName>
        <fullName evidence="8">Beta-adaptin appendage C-terminal subdomain domain-containing protein</fullName>
    </recommendedName>
</protein>
<keyword evidence="3" id="KW-0813">Transport</keyword>
<name>A0A397D336_APHAT</name>
<evidence type="ECO:0000256" key="6">
    <source>
        <dbReference type="SAM" id="MobiDB-lite"/>
    </source>
</evidence>
<dbReference type="Pfam" id="PF09066">
    <property type="entry name" value="B2-adapt-app_C"/>
    <property type="match status" value="1"/>
</dbReference>
<feature type="region of interest" description="Disordered" evidence="6">
    <location>
        <begin position="1"/>
        <end position="21"/>
    </location>
</feature>
<dbReference type="InterPro" id="IPR012295">
    <property type="entry name" value="TBP_dom_sf"/>
</dbReference>
<evidence type="ECO:0000313" key="10">
    <source>
        <dbReference type="Proteomes" id="UP000266643"/>
    </source>
</evidence>
<dbReference type="VEuPathDB" id="FungiDB:H257_14379"/>
<reference evidence="9 10" key="1">
    <citation type="submission" date="2018-08" db="EMBL/GenBank/DDBJ databases">
        <title>Aphanomyces genome sequencing and annotation.</title>
        <authorList>
            <person name="Minardi D."/>
            <person name="Oidtmann B."/>
            <person name="Van Der Giezen M."/>
            <person name="Studholme D.J."/>
        </authorList>
    </citation>
    <scope>NUCLEOTIDE SEQUENCE [LARGE SCALE GENOMIC DNA]</scope>
    <source>
        <strain evidence="9 10">D2</strain>
    </source>
</reference>
<dbReference type="Gene3D" id="3.50.4.10">
    <property type="entry name" value="Hepatocyte Growth Factor"/>
    <property type="match status" value="2"/>
</dbReference>
<dbReference type="Pfam" id="PF01602">
    <property type="entry name" value="Adaptin_N"/>
    <property type="match status" value="1"/>
</dbReference>
<dbReference type="PANTHER" id="PTHR11134">
    <property type="entry name" value="ADAPTOR COMPLEX SUBUNIT BETA FAMILY MEMBER"/>
    <property type="match status" value="1"/>
</dbReference>
<gene>
    <name evidence="9" type="ORF">DYB30_004865</name>
</gene>
<dbReference type="InterPro" id="IPR011989">
    <property type="entry name" value="ARM-like"/>
</dbReference>
<keyword evidence="4" id="KW-0653">Protein transport</keyword>
<organism evidence="9 10">
    <name type="scientific">Aphanomyces astaci</name>
    <name type="common">Crayfish plague agent</name>
    <dbReference type="NCBI Taxonomy" id="112090"/>
    <lineage>
        <taxon>Eukaryota</taxon>
        <taxon>Sar</taxon>
        <taxon>Stramenopiles</taxon>
        <taxon>Oomycota</taxon>
        <taxon>Saprolegniomycetes</taxon>
        <taxon>Saprolegniales</taxon>
        <taxon>Verrucalvaceae</taxon>
        <taxon>Aphanomyces</taxon>
    </lineage>
</organism>
<dbReference type="InterPro" id="IPR015151">
    <property type="entry name" value="B-adaptin_app_sub_C"/>
</dbReference>
<dbReference type="GO" id="GO:0006886">
    <property type="term" value="P:intracellular protein transport"/>
    <property type="evidence" value="ECO:0007669"/>
    <property type="project" value="InterPro"/>
</dbReference>
<dbReference type="InterPro" id="IPR026739">
    <property type="entry name" value="AP_beta"/>
</dbReference>
<feature type="region of interest" description="Disordered" evidence="6">
    <location>
        <begin position="612"/>
        <end position="649"/>
    </location>
</feature>
<evidence type="ECO:0000313" key="9">
    <source>
        <dbReference type="EMBL" id="RHY57798.1"/>
    </source>
</evidence>
<comment type="subcellular location">
    <subcellularLocation>
        <location evidence="1">Endomembrane system</location>
    </subcellularLocation>
</comment>
<evidence type="ECO:0000256" key="5">
    <source>
        <dbReference type="ARBA" id="ARBA00023136"/>
    </source>
</evidence>
<comment type="similarity">
    <text evidence="2">Belongs to the adaptor complexes large subunit family.</text>
</comment>
<dbReference type="GO" id="GO:0030131">
    <property type="term" value="C:clathrin adaptor complex"/>
    <property type="evidence" value="ECO:0007669"/>
    <property type="project" value="InterPro"/>
</dbReference>
<dbReference type="VEuPathDB" id="FungiDB:H257_14378"/>
<evidence type="ECO:0000256" key="3">
    <source>
        <dbReference type="ARBA" id="ARBA00022448"/>
    </source>
</evidence>
<dbReference type="FunFam" id="1.25.10.10:FF:000113">
    <property type="entry name" value="Beta-adaptin-like protein A"/>
    <property type="match status" value="1"/>
</dbReference>
<dbReference type="Pfam" id="PF14295">
    <property type="entry name" value="PAN_4"/>
    <property type="match status" value="2"/>
</dbReference>
<proteinExistence type="inferred from homology"/>
<dbReference type="Proteomes" id="UP000266643">
    <property type="component" value="Unassembled WGS sequence"/>
</dbReference>
<accession>A0A397D336</accession>
<evidence type="ECO:0000256" key="1">
    <source>
        <dbReference type="ARBA" id="ARBA00004308"/>
    </source>
</evidence>
<evidence type="ECO:0000256" key="7">
    <source>
        <dbReference type="SAM" id="Phobius"/>
    </source>
</evidence>
<sequence>MSAPAPPPSKGNPSYFSDKKKGEVNELKNLLRDSTVERDSKKKREIIKKVIAYMTLGIDVSRIFSEIVMCVDTKDIITKKMVYYYLTNYANKNADLAILCINTLLTDCRNEDPLVRGLALRSLCSLRLETMLEYIHEPLQHSLTDTSAYVRKTGVIGILKVFSLNKELIKDSEMVDTLYNMIRDRDPQVVSNCLVALNEIMADEGGIAVNQQIVLHLLTRISEFNEWGQCNILHVVSTYRPSSEEEIFNIMNILEPQLRVSNSAVVLGTAKCFFNLTDKMPQVHTQVFERMRQPMLTLMAGGSHELNYCVLHHILLMVGKYPRVFSPDYRQFYIRYNEPSHVKYVKLDILSGIAENHSVADIIMELSEYVTDVDQELSRRAVRAISQIAIGNSFGHEGLDAMHDQIVDTMVEFLEMNLDYVRDETLVVMKDLLRKFPHKVDDVLDVLPRIIPKVDHAPAKCAVIWMLGEFGQDLRRAPYVLERLIDSFADEIAPSVLLELLSASLKLFFKRPPEMQSMLGRLLQAAMDESQRNIDVKDRALFYYRLLSQDVNTAAQIVRQFEPDIVDVFAEMVETDLQDKLFREFNTLAVVYTKPSETFVSAAHLITRLNVESNAAGGDNDEEEDEDEEEEDEPHVQPPLPYGNHGGPRPPAAAVDLLGMLDFSHPTTTAPPPAAFQLTPNPSMDAATFQNLWGSLRVVSQIQLKMPAIPAQGDIERAFGAHGILTMAAGDVGPQYKFFFYAQDSQRNYYLAETVVEKAQLVLYATIKGQDEVGGTQFGDHFKPALLAAVAQGDQCSAIEEDIDYYGNDIRSTNQFRADDCCNDCSLTPNCVMFVWSNGTCWLKYSPQGTRSRSVIMENKDYIGGSWYDLAKTLQSRAEACCSDCAATYGCAAWVWYNDSVWTKNGVTGSGTCYLKSKGYVHDNSMMSRPGRRAAEYRNYVPTLGPPPSSSYDSSSSYSSSSNSTMNVILIVVGVIGVFAGCAFLCIKVSSEVSANYPNAPLTTDTPRQLQPEYQKSVNRFLI</sequence>
<dbReference type="EMBL" id="QUTD01006055">
    <property type="protein sequence ID" value="RHY57798.1"/>
    <property type="molecule type" value="Genomic_DNA"/>
</dbReference>
<dbReference type="SUPFAM" id="SSF48371">
    <property type="entry name" value="ARM repeat"/>
    <property type="match status" value="1"/>
</dbReference>
<dbReference type="InterPro" id="IPR016024">
    <property type="entry name" value="ARM-type_fold"/>
</dbReference>
<evidence type="ECO:0000256" key="2">
    <source>
        <dbReference type="ARBA" id="ARBA00006613"/>
    </source>
</evidence>
<keyword evidence="5 7" id="KW-0472">Membrane</keyword>
<keyword evidence="7" id="KW-1133">Transmembrane helix</keyword>
<evidence type="ECO:0000259" key="8">
    <source>
        <dbReference type="SMART" id="SM01020"/>
    </source>
</evidence>
<dbReference type="Gene3D" id="3.30.310.10">
    <property type="entry name" value="TATA-Binding Protein"/>
    <property type="match status" value="1"/>
</dbReference>
<dbReference type="SMART" id="SM01020">
    <property type="entry name" value="B2-adapt-app_C"/>
    <property type="match status" value="1"/>
</dbReference>
<comment type="caution">
    <text evidence="9">The sequence shown here is derived from an EMBL/GenBank/DDBJ whole genome shotgun (WGS) entry which is preliminary data.</text>
</comment>
<feature type="domain" description="Beta-adaptin appendage C-terminal subdomain" evidence="8">
    <location>
        <begin position="678"/>
        <end position="787"/>
    </location>
</feature>
<feature type="compositionally biased region" description="Pro residues" evidence="6">
    <location>
        <begin position="1"/>
        <end position="10"/>
    </location>
</feature>
<dbReference type="AlphaFoldDB" id="A0A397D336"/>
<dbReference type="GO" id="GO:0012505">
    <property type="term" value="C:endomembrane system"/>
    <property type="evidence" value="ECO:0007669"/>
    <property type="project" value="UniProtKB-SubCell"/>
</dbReference>
<feature type="transmembrane region" description="Helical" evidence="7">
    <location>
        <begin position="966"/>
        <end position="987"/>
    </location>
</feature>
<dbReference type="InterPro" id="IPR002553">
    <property type="entry name" value="Clathrin/coatomer_adapt-like_N"/>
</dbReference>
<keyword evidence="7" id="KW-0812">Transmembrane</keyword>
<dbReference type="InterPro" id="IPR003609">
    <property type="entry name" value="Pan_app"/>
</dbReference>
<dbReference type="GO" id="GO:0016192">
    <property type="term" value="P:vesicle-mediated transport"/>
    <property type="evidence" value="ECO:0007669"/>
    <property type="project" value="InterPro"/>
</dbReference>